<reference evidence="8 9" key="1">
    <citation type="submission" date="2016-12" db="EMBL/GenBank/DDBJ databases">
        <title>Discovery of methanogenic haloarchaea.</title>
        <authorList>
            <person name="Sorokin D.Y."/>
            <person name="Makarova K.S."/>
            <person name="Abbas B."/>
            <person name="Ferrer M."/>
            <person name="Golyshin P.N."/>
        </authorList>
    </citation>
    <scope>NUCLEOTIDE SEQUENCE [LARGE SCALE GENOMIC DNA]</scope>
    <source>
        <strain evidence="8">AMET1</strain>
    </source>
</reference>
<dbReference type="NCBIfam" id="NF001623">
    <property type="entry name" value="PRK00411.1-1"/>
    <property type="match status" value="1"/>
</dbReference>
<keyword evidence="4 5" id="KW-0067">ATP-binding</keyword>
<proteinExistence type="inferred from homology"/>
<comment type="function">
    <text evidence="5">Involved in regulation of DNA replication.</text>
</comment>
<name>A0A1Y3GD77_9EURY</name>
<gene>
    <name evidence="8" type="ORF">AMET1_0018</name>
</gene>
<comment type="caution">
    <text evidence="8">The sequence shown here is derived from an EMBL/GenBank/DDBJ whole genome shotgun (WGS) entry which is preliminary data.</text>
</comment>
<evidence type="ECO:0000256" key="3">
    <source>
        <dbReference type="ARBA" id="ARBA00022741"/>
    </source>
</evidence>
<dbReference type="RefSeq" id="WP_086636453.1">
    <property type="nucleotide sequence ID" value="NZ_MRZU01000002.1"/>
</dbReference>
<evidence type="ECO:0000256" key="1">
    <source>
        <dbReference type="ARBA" id="ARBA00006184"/>
    </source>
</evidence>
<evidence type="ECO:0000256" key="4">
    <source>
        <dbReference type="ARBA" id="ARBA00022840"/>
    </source>
</evidence>
<dbReference type="InterPro" id="IPR036388">
    <property type="entry name" value="WH-like_DNA-bd_sf"/>
</dbReference>
<dbReference type="InterPro" id="IPR036390">
    <property type="entry name" value="WH_DNA-bd_sf"/>
</dbReference>
<accession>A0A1Y3GD77</accession>
<dbReference type="Gene3D" id="1.10.8.60">
    <property type="match status" value="1"/>
</dbReference>
<dbReference type="InterPro" id="IPR050311">
    <property type="entry name" value="ORC1/CDC6"/>
</dbReference>
<dbReference type="AlphaFoldDB" id="A0A1Y3GD77"/>
<evidence type="ECO:0000313" key="9">
    <source>
        <dbReference type="Proteomes" id="UP000195137"/>
    </source>
</evidence>
<dbReference type="InterPro" id="IPR055237">
    <property type="entry name" value="Cdc6_lid"/>
</dbReference>
<dbReference type="Gene3D" id="3.40.50.300">
    <property type="entry name" value="P-loop containing nucleotide triphosphate hydrolases"/>
    <property type="match status" value="1"/>
</dbReference>
<feature type="domain" description="AAA+ ATPase" evidence="6">
    <location>
        <begin position="54"/>
        <end position="201"/>
    </location>
</feature>
<dbReference type="InterPro" id="IPR003593">
    <property type="entry name" value="AAA+_ATPase"/>
</dbReference>
<organism evidence="8 9">
    <name type="scientific">Methanonatronarchaeum thermophilum</name>
    <dbReference type="NCBI Taxonomy" id="1927129"/>
    <lineage>
        <taxon>Archaea</taxon>
        <taxon>Methanobacteriati</taxon>
        <taxon>Methanobacteriota</taxon>
        <taxon>Methanonatronarchaeia</taxon>
        <taxon>Methanonatronarchaeales</taxon>
        <taxon>Methanonatronarchaeaceae</taxon>
        <taxon>Methanonatronarchaeum</taxon>
    </lineage>
</organism>
<dbReference type="NCBIfam" id="TIGR02928">
    <property type="entry name" value="orc1/cdc6 family replication initiation protein"/>
    <property type="match status" value="1"/>
</dbReference>
<dbReference type="GO" id="GO:0006260">
    <property type="term" value="P:DNA replication"/>
    <property type="evidence" value="ECO:0007669"/>
    <property type="project" value="UniProtKB-UniRule"/>
</dbReference>
<dbReference type="InterPro" id="IPR049945">
    <property type="entry name" value="AAA_22"/>
</dbReference>
<dbReference type="EMBL" id="MRZU01000002">
    <property type="protein sequence ID" value="OUJ19349.1"/>
    <property type="molecule type" value="Genomic_DNA"/>
</dbReference>
<evidence type="ECO:0000259" key="7">
    <source>
        <dbReference type="SMART" id="SM01074"/>
    </source>
</evidence>
<feature type="binding site" evidence="5">
    <location>
        <position position="220"/>
    </location>
    <ligand>
        <name>ATP</name>
        <dbReference type="ChEBI" id="CHEBI:30616"/>
    </ligand>
</feature>
<sequence length="397" mass="46212">MNDIIKDELSRPTVFKKEKPLYFDYVPENLPEREEELRYLVRLFRDVIEERVGSSQSALITGKVGTGKTVMAKKFGEMLEKRRGFNYVHVNCRKHNTGSLALIKVLRNYDKRFPERGYSVEEMLRALFNMLEIRDKYLVIAMDEIDFLIKKSGPDILYNLSRMSDDSLGDYENRISVIYIARDPNFREELDQSTQSTLRGNIINLNEYNQKELTTILNQRIKLAFNPNTVTTETIELISDIASEWGNARFAIELLWKAGKKADSEGDETVVPEHVRWAKAEIHPYMRKELFNDMNKNHLMVLLSIAQLLQNSNKAYVTTGEVEENYKIICEGHNIKPRRYTQFWHYIQELNNMGVIDTSLSGKGKRGRTTQISLPDIPANMLKQEIEKHINTILKHE</sequence>
<dbReference type="SUPFAM" id="SSF46785">
    <property type="entry name" value="Winged helix' DNA-binding domain"/>
    <property type="match status" value="1"/>
</dbReference>
<keyword evidence="9" id="KW-1185">Reference proteome</keyword>
<feature type="binding site" evidence="5">
    <location>
        <position position="208"/>
    </location>
    <ligand>
        <name>ATP</name>
        <dbReference type="ChEBI" id="CHEBI:30616"/>
    </ligand>
</feature>
<dbReference type="InterPro" id="IPR014277">
    <property type="entry name" value="Orc1/Cdc6_arc"/>
</dbReference>
<evidence type="ECO:0000313" key="8">
    <source>
        <dbReference type="EMBL" id="OUJ19349.1"/>
    </source>
</evidence>
<dbReference type="Pfam" id="PF22703">
    <property type="entry name" value="Cdc6_lid"/>
    <property type="match status" value="1"/>
</dbReference>
<dbReference type="InterPro" id="IPR015163">
    <property type="entry name" value="Cdc6_C"/>
</dbReference>
<dbReference type="SMART" id="SM00382">
    <property type="entry name" value="AAA"/>
    <property type="match status" value="1"/>
</dbReference>
<dbReference type="GO" id="GO:0005524">
    <property type="term" value="F:ATP binding"/>
    <property type="evidence" value="ECO:0007669"/>
    <property type="project" value="UniProtKB-UniRule"/>
</dbReference>
<dbReference type="PANTHER" id="PTHR10763">
    <property type="entry name" value="CELL DIVISION CONTROL PROTEIN 6-RELATED"/>
    <property type="match status" value="1"/>
</dbReference>
<feature type="domain" description="Cdc6 C-terminal" evidence="7">
    <location>
        <begin position="302"/>
        <end position="386"/>
    </location>
</feature>
<dbReference type="SMART" id="SM01074">
    <property type="entry name" value="Cdc6_C"/>
    <property type="match status" value="1"/>
</dbReference>
<dbReference type="Proteomes" id="UP000195137">
    <property type="component" value="Unassembled WGS sequence"/>
</dbReference>
<dbReference type="OrthoDB" id="53276at2157"/>
<protein>
    <recommendedName>
        <fullName evidence="5">ORC1-type DNA replication protein</fullName>
    </recommendedName>
</protein>
<dbReference type="HAMAP" id="MF_01407">
    <property type="entry name" value="ORC1_type_DNA_replic_protein"/>
    <property type="match status" value="1"/>
</dbReference>
<dbReference type="Pfam" id="PF13401">
    <property type="entry name" value="AAA_22"/>
    <property type="match status" value="1"/>
</dbReference>
<evidence type="ECO:0000256" key="2">
    <source>
        <dbReference type="ARBA" id="ARBA00022705"/>
    </source>
</evidence>
<dbReference type="GO" id="GO:0016887">
    <property type="term" value="F:ATP hydrolysis activity"/>
    <property type="evidence" value="ECO:0007669"/>
    <property type="project" value="InterPro"/>
</dbReference>
<dbReference type="PANTHER" id="PTHR10763:SF31">
    <property type="entry name" value="ORC1-TYPE DNA REPLICATION PROTEIN 2"/>
    <property type="match status" value="1"/>
</dbReference>
<keyword evidence="3 5" id="KW-0547">Nucleotide-binding</keyword>
<dbReference type="SUPFAM" id="SSF52540">
    <property type="entry name" value="P-loop containing nucleoside triphosphate hydrolases"/>
    <property type="match status" value="1"/>
</dbReference>
<dbReference type="CDD" id="cd08768">
    <property type="entry name" value="Cdc6_C"/>
    <property type="match status" value="1"/>
</dbReference>
<evidence type="ECO:0000259" key="6">
    <source>
        <dbReference type="SMART" id="SM00382"/>
    </source>
</evidence>
<dbReference type="InterPro" id="IPR027417">
    <property type="entry name" value="P-loop_NTPase"/>
</dbReference>
<evidence type="ECO:0000256" key="5">
    <source>
        <dbReference type="HAMAP-Rule" id="MF_01407"/>
    </source>
</evidence>
<dbReference type="Pfam" id="PF09079">
    <property type="entry name" value="WHD_Cdc6"/>
    <property type="match status" value="1"/>
</dbReference>
<feature type="binding site" evidence="5">
    <location>
        <begin position="66"/>
        <end position="70"/>
    </location>
    <ligand>
        <name>ATP</name>
        <dbReference type="ChEBI" id="CHEBI:30616"/>
    </ligand>
</feature>
<comment type="similarity">
    <text evidence="1 5">Belongs to the CDC6/cdc18 family.</text>
</comment>
<dbReference type="Gene3D" id="1.10.10.10">
    <property type="entry name" value="Winged helix-like DNA-binding domain superfamily/Winged helix DNA-binding domain"/>
    <property type="match status" value="1"/>
</dbReference>
<keyword evidence="2 5" id="KW-0235">DNA replication</keyword>